<dbReference type="AlphaFoldDB" id="A0ABD3D6A1"/>
<proteinExistence type="predicted"/>
<keyword evidence="2" id="KW-1185">Reference proteome</keyword>
<accession>A0ABD3D6A1</accession>
<protein>
    <submittedName>
        <fullName evidence="1">Uncharacterized protein</fullName>
    </submittedName>
</protein>
<organism evidence="1 2">
    <name type="scientific">Castilleja foliolosa</name>
    <dbReference type="NCBI Taxonomy" id="1961234"/>
    <lineage>
        <taxon>Eukaryota</taxon>
        <taxon>Viridiplantae</taxon>
        <taxon>Streptophyta</taxon>
        <taxon>Embryophyta</taxon>
        <taxon>Tracheophyta</taxon>
        <taxon>Spermatophyta</taxon>
        <taxon>Magnoliopsida</taxon>
        <taxon>eudicotyledons</taxon>
        <taxon>Gunneridae</taxon>
        <taxon>Pentapetalae</taxon>
        <taxon>asterids</taxon>
        <taxon>lamiids</taxon>
        <taxon>Lamiales</taxon>
        <taxon>Orobanchaceae</taxon>
        <taxon>Pedicularideae</taxon>
        <taxon>Castillejinae</taxon>
        <taxon>Castilleja</taxon>
    </lineage>
</organism>
<evidence type="ECO:0000313" key="1">
    <source>
        <dbReference type="EMBL" id="KAL3637222.1"/>
    </source>
</evidence>
<gene>
    <name evidence="1" type="ORF">CASFOL_019521</name>
</gene>
<comment type="caution">
    <text evidence="1">The sequence shown here is derived from an EMBL/GenBank/DDBJ whole genome shotgun (WGS) entry which is preliminary data.</text>
</comment>
<evidence type="ECO:0000313" key="2">
    <source>
        <dbReference type="Proteomes" id="UP001632038"/>
    </source>
</evidence>
<sequence length="66" mass="7046">MEDAVAIHPCFDTKSPTEFMMAMEAGDCFSKMDKEAGDCCRAGEDGACATACLCELQTPRIISSGF</sequence>
<dbReference type="EMBL" id="JAVIJP010000026">
    <property type="protein sequence ID" value="KAL3637222.1"/>
    <property type="molecule type" value="Genomic_DNA"/>
</dbReference>
<dbReference type="Proteomes" id="UP001632038">
    <property type="component" value="Unassembled WGS sequence"/>
</dbReference>
<name>A0ABD3D6A1_9LAMI</name>
<reference evidence="2" key="1">
    <citation type="journal article" date="2024" name="IScience">
        <title>Strigolactones Initiate the Formation of Haustorium-like Structures in Castilleja.</title>
        <authorList>
            <person name="Buerger M."/>
            <person name="Peterson D."/>
            <person name="Chory J."/>
        </authorList>
    </citation>
    <scope>NUCLEOTIDE SEQUENCE [LARGE SCALE GENOMIC DNA]</scope>
</reference>